<name>A0AAF0V1F3_SOLVR</name>
<gene>
    <name evidence="1" type="ORF">MTR67_048341</name>
</gene>
<keyword evidence="2" id="KW-1185">Reference proteome</keyword>
<organism evidence="1 2">
    <name type="scientific">Solanum verrucosum</name>
    <dbReference type="NCBI Taxonomy" id="315347"/>
    <lineage>
        <taxon>Eukaryota</taxon>
        <taxon>Viridiplantae</taxon>
        <taxon>Streptophyta</taxon>
        <taxon>Embryophyta</taxon>
        <taxon>Tracheophyta</taxon>
        <taxon>Spermatophyta</taxon>
        <taxon>Magnoliopsida</taxon>
        <taxon>eudicotyledons</taxon>
        <taxon>Gunneridae</taxon>
        <taxon>Pentapetalae</taxon>
        <taxon>asterids</taxon>
        <taxon>lamiids</taxon>
        <taxon>Solanales</taxon>
        <taxon>Solanaceae</taxon>
        <taxon>Solanoideae</taxon>
        <taxon>Solaneae</taxon>
        <taxon>Solanum</taxon>
    </lineage>
</organism>
<reference evidence="1" key="1">
    <citation type="submission" date="2023-08" db="EMBL/GenBank/DDBJ databases">
        <title>A de novo genome assembly of Solanum verrucosum Schlechtendal, a Mexican diploid species geographically isolated from the other diploid A-genome species in potato relatives.</title>
        <authorList>
            <person name="Hosaka K."/>
        </authorList>
    </citation>
    <scope>NUCLEOTIDE SEQUENCE</scope>
    <source>
        <tissue evidence="1">Young leaves</tissue>
    </source>
</reference>
<dbReference type="Proteomes" id="UP001234989">
    <property type="component" value="Chromosome 11"/>
</dbReference>
<evidence type="ECO:0000313" key="1">
    <source>
        <dbReference type="EMBL" id="WMV54956.1"/>
    </source>
</evidence>
<dbReference type="AlphaFoldDB" id="A0AAF0V1F3"/>
<dbReference type="EMBL" id="CP133622">
    <property type="protein sequence ID" value="WMV54956.1"/>
    <property type="molecule type" value="Genomic_DNA"/>
</dbReference>
<evidence type="ECO:0000313" key="2">
    <source>
        <dbReference type="Proteomes" id="UP001234989"/>
    </source>
</evidence>
<sequence>MPRVTSDHCPIILQCGDWDQRKSYFKFENWWLNVDGFEGLVHSWWNEFEVEGCPDYNLSVKLKMLNKNSKIGANQCWGVMQLERQSSQ</sequence>
<protein>
    <submittedName>
        <fullName evidence="1">Uncharacterized protein</fullName>
    </submittedName>
</protein>
<accession>A0AAF0V1F3</accession>
<proteinExistence type="predicted"/>